<dbReference type="Gene3D" id="1.10.357.10">
    <property type="entry name" value="Tetracycline Repressor, domain 2"/>
    <property type="match status" value="1"/>
</dbReference>
<dbReference type="EMBL" id="QUAK01000090">
    <property type="protein sequence ID" value="RFU85517.1"/>
    <property type="molecule type" value="Genomic_DNA"/>
</dbReference>
<proteinExistence type="predicted"/>
<dbReference type="GO" id="GO:0003700">
    <property type="term" value="F:DNA-binding transcription factor activity"/>
    <property type="evidence" value="ECO:0007669"/>
    <property type="project" value="TreeGrafter"/>
</dbReference>
<evidence type="ECO:0000313" key="7">
    <source>
        <dbReference type="EMBL" id="RFU85517.1"/>
    </source>
</evidence>
<feature type="region of interest" description="Disordered" evidence="5">
    <location>
        <begin position="41"/>
        <end position="65"/>
    </location>
</feature>
<keyword evidence="3" id="KW-0804">Transcription</keyword>
<dbReference type="Pfam" id="PF00440">
    <property type="entry name" value="TetR_N"/>
    <property type="match status" value="1"/>
</dbReference>
<sequence length="267" mass="28540">MRRRLSGAAAALVVVRSLWSGARAVFREAVVEPGLFPSAGQGRVDDEVRRPDRRPGGRPRESRVDDAIASATRELLAEVGYAKVTTAEVAARAGVGKAAIYRRHGSKQEMIFDVLLPDRFLAVAPDHGSLRADLAAVLAEVADGMTVAPPGTVPGLLAGIHADPVLHERFDDKYLGAQRRTLTEILARAAVRGELGTRPDTAALNALLVGPVFAWLFLLSESPRAARPVDLRAGRRRARADRGRGRRMTPPVLVPAGRALLSPADPA</sequence>
<dbReference type="Pfam" id="PF16859">
    <property type="entry name" value="TetR_C_11"/>
    <property type="match status" value="1"/>
</dbReference>
<feature type="region of interest" description="Disordered" evidence="5">
    <location>
        <begin position="230"/>
        <end position="251"/>
    </location>
</feature>
<dbReference type="InterPro" id="IPR050109">
    <property type="entry name" value="HTH-type_TetR-like_transc_reg"/>
</dbReference>
<dbReference type="Gene3D" id="1.10.10.60">
    <property type="entry name" value="Homeodomain-like"/>
    <property type="match status" value="1"/>
</dbReference>
<name>A0A372M5E2_9ACTN</name>
<dbReference type="InterPro" id="IPR001647">
    <property type="entry name" value="HTH_TetR"/>
</dbReference>
<feature type="compositionally biased region" description="Basic residues" evidence="5">
    <location>
        <begin position="234"/>
        <end position="247"/>
    </location>
</feature>
<evidence type="ECO:0000256" key="3">
    <source>
        <dbReference type="ARBA" id="ARBA00023163"/>
    </source>
</evidence>
<evidence type="ECO:0000256" key="4">
    <source>
        <dbReference type="PROSITE-ProRule" id="PRU00335"/>
    </source>
</evidence>
<feature type="compositionally biased region" description="Basic and acidic residues" evidence="5">
    <location>
        <begin position="43"/>
        <end position="65"/>
    </location>
</feature>
<evidence type="ECO:0000313" key="8">
    <source>
        <dbReference type="Proteomes" id="UP000263094"/>
    </source>
</evidence>
<dbReference type="PRINTS" id="PR00455">
    <property type="entry name" value="HTHTETR"/>
</dbReference>
<comment type="caution">
    <text evidence="7">The sequence shown here is derived from an EMBL/GenBank/DDBJ whole genome shotgun (WGS) entry which is preliminary data.</text>
</comment>
<dbReference type="InterPro" id="IPR011075">
    <property type="entry name" value="TetR_C"/>
</dbReference>
<keyword evidence="8" id="KW-1185">Reference proteome</keyword>
<dbReference type="SUPFAM" id="SSF46689">
    <property type="entry name" value="Homeodomain-like"/>
    <property type="match status" value="1"/>
</dbReference>
<evidence type="ECO:0000256" key="5">
    <source>
        <dbReference type="SAM" id="MobiDB-lite"/>
    </source>
</evidence>
<dbReference type="InterPro" id="IPR036271">
    <property type="entry name" value="Tet_transcr_reg_TetR-rel_C_sf"/>
</dbReference>
<feature type="DNA-binding region" description="H-T-H motif" evidence="4">
    <location>
        <begin position="85"/>
        <end position="104"/>
    </location>
</feature>
<dbReference type="PANTHER" id="PTHR30055">
    <property type="entry name" value="HTH-TYPE TRANSCRIPTIONAL REGULATOR RUTR"/>
    <property type="match status" value="1"/>
</dbReference>
<feature type="domain" description="HTH tetR-type" evidence="6">
    <location>
        <begin position="62"/>
        <end position="122"/>
    </location>
</feature>
<dbReference type="GO" id="GO:0000976">
    <property type="term" value="F:transcription cis-regulatory region binding"/>
    <property type="evidence" value="ECO:0007669"/>
    <property type="project" value="TreeGrafter"/>
</dbReference>
<accession>A0A372M5E2</accession>
<protein>
    <submittedName>
        <fullName evidence="7">TetR/AcrR family transcriptional regulator</fullName>
    </submittedName>
</protein>
<dbReference type="PROSITE" id="PS50977">
    <property type="entry name" value="HTH_TETR_2"/>
    <property type="match status" value="1"/>
</dbReference>
<dbReference type="SUPFAM" id="SSF48498">
    <property type="entry name" value="Tetracyclin repressor-like, C-terminal domain"/>
    <property type="match status" value="1"/>
</dbReference>
<dbReference type="PANTHER" id="PTHR30055:SF148">
    <property type="entry name" value="TETR-FAMILY TRANSCRIPTIONAL REGULATOR"/>
    <property type="match status" value="1"/>
</dbReference>
<evidence type="ECO:0000259" key="6">
    <source>
        <dbReference type="PROSITE" id="PS50977"/>
    </source>
</evidence>
<organism evidence="7 8">
    <name type="scientific">Streptomyces triticagri</name>
    <dbReference type="NCBI Taxonomy" id="2293568"/>
    <lineage>
        <taxon>Bacteria</taxon>
        <taxon>Bacillati</taxon>
        <taxon>Actinomycetota</taxon>
        <taxon>Actinomycetes</taxon>
        <taxon>Kitasatosporales</taxon>
        <taxon>Streptomycetaceae</taxon>
        <taxon>Streptomyces</taxon>
    </lineage>
</organism>
<dbReference type="AlphaFoldDB" id="A0A372M5E2"/>
<evidence type="ECO:0000256" key="2">
    <source>
        <dbReference type="ARBA" id="ARBA00023125"/>
    </source>
</evidence>
<gene>
    <name evidence="7" type="ORF">DY218_16890</name>
</gene>
<evidence type="ECO:0000256" key="1">
    <source>
        <dbReference type="ARBA" id="ARBA00023015"/>
    </source>
</evidence>
<dbReference type="InterPro" id="IPR009057">
    <property type="entry name" value="Homeodomain-like_sf"/>
</dbReference>
<keyword evidence="1" id="KW-0805">Transcription regulation</keyword>
<reference evidence="7 8" key="1">
    <citation type="submission" date="2018-08" db="EMBL/GenBank/DDBJ databases">
        <title>Isolation, diversity and antifungal activity of Actinobacteria from wheat.</title>
        <authorList>
            <person name="Han C."/>
        </authorList>
    </citation>
    <scope>NUCLEOTIDE SEQUENCE [LARGE SCALE GENOMIC DNA]</scope>
    <source>
        <strain evidence="7 8">NEAU-YY421</strain>
    </source>
</reference>
<keyword evidence="2 4" id="KW-0238">DNA-binding</keyword>
<dbReference type="Proteomes" id="UP000263094">
    <property type="component" value="Unassembled WGS sequence"/>
</dbReference>